<dbReference type="GO" id="GO:0047238">
    <property type="term" value="F:glucuronosyl-N-acetylgalactosaminyl-proteoglycan 4-beta-N-acetylgalactosaminyltransferase activity"/>
    <property type="evidence" value="ECO:0007669"/>
    <property type="project" value="TreeGrafter"/>
</dbReference>
<keyword evidence="8" id="KW-0472">Membrane</keyword>
<evidence type="ECO:0000256" key="6">
    <source>
        <dbReference type="ARBA" id="ARBA00022989"/>
    </source>
</evidence>
<feature type="region of interest" description="Disordered" evidence="9">
    <location>
        <begin position="1512"/>
        <end position="1542"/>
    </location>
</feature>
<evidence type="ECO:0000256" key="9">
    <source>
        <dbReference type="SAM" id="MobiDB-lite"/>
    </source>
</evidence>
<evidence type="ECO:0000256" key="2">
    <source>
        <dbReference type="ARBA" id="ARBA00009239"/>
    </source>
</evidence>
<protein>
    <recommendedName>
        <fullName evidence="12">Hexosyltransferase</fullName>
    </recommendedName>
</protein>
<feature type="region of interest" description="Disordered" evidence="9">
    <location>
        <begin position="49"/>
        <end position="72"/>
    </location>
</feature>
<keyword evidence="5" id="KW-0735">Signal-anchor</keyword>
<organism evidence="10 11">
    <name type="scientific">Euphydryas editha</name>
    <name type="common">Edith's checkerspot</name>
    <dbReference type="NCBI Taxonomy" id="104508"/>
    <lineage>
        <taxon>Eukaryota</taxon>
        <taxon>Metazoa</taxon>
        <taxon>Ecdysozoa</taxon>
        <taxon>Arthropoda</taxon>
        <taxon>Hexapoda</taxon>
        <taxon>Insecta</taxon>
        <taxon>Pterygota</taxon>
        <taxon>Neoptera</taxon>
        <taxon>Endopterygota</taxon>
        <taxon>Lepidoptera</taxon>
        <taxon>Glossata</taxon>
        <taxon>Ditrysia</taxon>
        <taxon>Papilionoidea</taxon>
        <taxon>Nymphalidae</taxon>
        <taxon>Nymphalinae</taxon>
        <taxon>Euphydryas</taxon>
    </lineage>
</organism>
<evidence type="ECO:0000256" key="3">
    <source>
        <dbReference type="ARBA" id="ARBA00022679"/>
    </source>
</evidence>
<dbReference type="GO" id="GO:0032580">
    <property type="term" value="C:Golgi cisterna membrane"/>
    <property type="evidence" value="ECO:0007669"/>
    <property type="project" value="UniProtKB-SubCell"/>
</dbReference>
<keyword evidence="7" id="KW-0333">Golgi apparatus</keyword>
<evidence type="ECO:0000256" key="7">
    <source>
        <dbReference type="ARBA" id="ARBA00023034"/>
    </source>
</evidence>
<keyword evidence="11" id="KW-1185">Reference proteome</keyword>
<feature type="compositionally biased region" description="Pro residues" evidence="9">
    <location>
        <begin position="1514"/>
        <end position="1523"/>
    </location>
</feature>
<reference evidence="10" key="1">
    <citation type="submission" date="2022-03" db="EMBL/GenBank/DDBJ databases">
        <authorList>
            <person name="Tunstrom K."/>
        </authorList>
    </citation>
    <scope>NUCLEOTIDE SEQUENCE</scope>
</reference>
<name>A0AAU9UG26_EUPED</name>
<dbReference type="PANTHER" id="PTHR12369">
    <property type="entry name" value="CHONDROITIN SYNTHASE"/>
    <property type="match status" value="1"/>
</dbReference>
<evidence type="ECO:0000313" key="10">
    <source>
        <dbReference type="EMBL" id="CAH2097991.1"/>
    </source>
</evidence>
<dbReference type="Pfam" id="PF05679">
    <property type="entry name" value="CHGN"/>
    <property type="match status" value="2"/>
</dbReference>
<feature type="region of interest" description="Disordered" evidence="9">
    <location>
        <begin position="1428"/>
        <end position="1454"/>
    </location>
</feature>
<dbReference type="Proteomes" id="UP001153954">
    <property type="component" value="Unassembled WGS sequence"/>
</dbReference>
<dbReference type="PANTHER" id="PTHR12369:SF13">
    <property type="entry name" value="HEXOSYLTRANSFERASE"/>
    <property type="match status" value="1"/>
</dbReference>
<evidence type="ECO:0008006" key="12">
    <source>
        <dbReference type="Google" id="ProtNLM"/>
    </source>
</evidence>
<gene>
    <name evidence="10" type="ORF">EEDITHA_LOCUS13152</name>
</gene>
<evidence type="ECO:0000256" key="4">
    <source>
        <dbReference type="ARBA" id="ARBA00022692"/>
    </source>
</evidence>
<dbReference type="EMBL" id="CAKOGL010000018">
    <property type="protein sequence ID" value="CAH2097991.1"/>
    <property type="molecule type" value="Genomic_DNA"/>
</dbReference>
<comment type="similarity">
    <text evidence="2">Belongs to the chondroitin N-acetylgalactosaminyltransferase family.</text>
</comment>
<keyword evidence="3" id="KW-0808">Transferase</keyword>
<accession>A0AAU9UG26</accession>
<evidence type="ECO:0000256" key="1">
    <source>
        <dbReference type="ARBA" id="ARBA00004447"/>
    </source>
</evidence>
<dbReference type="InterPro" id="IPR008428">
    <property type="entry name" value="Chond_GalNAc"/>
</dbReference>
<comment type="subcellular location">
    <subcellularLocation>
        <location evidence="1">Golgi apparatus</location>
        <location evidence="1">Golgi stack membrane</location>
        <topology evidence="1">Single-pass type II membrane protein</topology>
    </subcellularLocation>
</comment>
<dbReference type="InterPro" id="IPR051227">
    <property type="entry name" value="CS_glycosyltransferase"/>
</dbReference>
<keyword evidence="4" id="KW-0812">Transmembrane</keyword>
<evidence type="ECO:0000313" key="11">
    <source>
        <dbReference type="Proteomes" id="UP001153954"/>
    </source>
</evidence>
<keyword evidence="6" id="KW-1133">Transmembrane helix</keyword>
<comment type="caution">
    <text evidence="10">The sequence shown here is derived from an EMBL/GenBank/DDBJ whole genome shotgun (WGS) entry which is preliminary data.</text>
</comment>
<sequence>MFSRYVVSQVKHNSYFLVGLAIGLWLALAAVPLEEEVVACETEATVAAADEFEPQREERPLGPAGQPGRSVQRPRYYSTELGMRSGLLAGVLSSEQALAGRAAALNRTAARLQPALRFFITASALQAAPGRANVVGFTDTREMLKPFHALKYLADNYLEEYDFFFLVSDTSFVNSRRLLELVSKLSVSQDIYMGTVAEDDTHYCTLEGGILLSNSVLRAVHGELDWCVRNSYSPHHHENLGRCVLHAAHAPCAPAAQALTYRALRVPARPGAGGVAGALVDALADAVVAYPVLQPEHFYQLHAFVSRVYLQRAQAAIASERAVAALSARRHPRGYRNATWPPALRDDAGLAPALPPTRFDHLRWTRFNLTHAFMPDDHRALAPLSAAYKQAVDLVVGEVGAWAARRWGAAGGAVALEEGAWCWDPPRALRYRLLLRVPRAEVRAASLSLSPQLVVGGWARGRRRRAGGGRVVLGPAARAALPPAAARAARRGTSGLPLPLPAARGGGLGARAAPSRWRRARGAGTRRARCATACCCACRAPRYERPPSPSPRSSWWGAGRAGGAVALEEGAWCWDPPRALRYRLLLRVPRAEVRAASLSLSPQLVVGGWARGRRRRAGGGRVVLGPAARAALPPAAARAARRGTSGLPLPLPAARGGGLGARAAPSRWRRARGAGTRRARCATACCCACRAPRYERPPSPSPRSSWWGAGRAGGAVALEEGAWCWDPPRALRYRLLLRVPRAEVRAASLSLSPQLVVGGWARGRRRRAGGGRVVLGPAARAALPPAAARAARRGTSGLPLPLPAARGGGLGARAAPSRWRRARGAGTRRARCATACCCACRAPRYERPPSPSPSPRSSWWGAGRAGGAVALEEGAWCWDPPRALRYRLLLRVPRAEVRAASLSLSLSPQLVVGGWARGRRRRAGGGRVVLGPAARAALPPAAARAARRGTSGLPLPLPLPAARGGGLGARAAPSRWRRARGAGTRRARCATACCCACRAPRYERPPSPSPRSSWWGAGRAGGAVALEEGAWCWDPPRALRYRLLLRVPRAEVRAASLSLSLSPQLVVGGWARGRRRRAGGGRVVLGPAARAALPPAAARAARRGTSGLPLPLPAARGGGLGARAAPSRWRRARGAGTRRARCATACCCACRAPRYERPPSPSPRSSWWGAGRAGGAVALEEGAWCWDPPRALRYRLLLRVPRAESSNISSQYSLEYNVNSVCVYYIRPWAARAQGPGALLQVEAARALGGARLAPARYVTESARVLLLLPLPAPLAAALPAFLQRYEAACLQRDANTALYVVVVPTSESATAEAEAALAAAREALLALAERHSGATLEALQAAPGAPAGGAPPAGASESELQRYAARAALPTLLPHVSRDALLLLALPHMEFTEDFLNRVRMNTIPGEQWFLPLPFARFAQYDHPRFADSPAAPAAPAPAAPADRPGRPARPALHTGRFAAARVLSVTRRDYELAAALWAQRGGAPDADAADVLSAAPLRALRAPEPALLLAPRGPPCGPPPAGASSAPSPGGPDGACLRRERERGFADLQLGARQELAKLLLQTQAELA</sequence>
<proteinExistence type="inferred from homology"/>
<evidence type="ECO:0000256" key="8">
    <source>
        <dbReference type="ARBA" id="ARBA00023136"/>
    </source>
</evidence>
<evidence type="ECO:0000256" key="5">
    <source>
        <dbReference type="ARBA" id="ARBA00022968"/>
    </source>
</evidence>
<dbReference type="Gene3D" id="3.90.550.50">
    <property type="match status" value="1"/>
</dbReference>